<evidence type="ECO:0000313" key="1">
    <source>
        <dbReference type="EMBL" id="OGF98468.1"/>
    </source>
</evidence>
<name>A0A1F5YE55_9BACT</name>
<dbReference type="SUPFAM" id="SSF56300">
    <property type="entry name" value="Metallo-dependent phosphatases"/>
    <property type="match status" value="1"/>
</dbReference>
<proteinExistence type="predicted"/>
<comment type="caution">
    <text evidence="1">The sequence shown here is derived from an EMBL/GenBank/DDBJ whole genome shotgun (WGS) entry which is preliminary data.</text>
</comment>
<dbReference type="Proteomes" id="UP000176992">
    <property type="component" value="Unassembled WGS sequence"/>
</dbReference>
<protein>
    <recommendedName>
        <fullName evidence="3">Calcineurin-like phosphoesterase domain-containing protein</fullName>
    </recommendedName>
</protein>
<evidence type="ECO:0008006" key="3">
    <source>
        <dbReference type="Google" id="ProtNLM"/>
    </source>
</evidence>
<reference evidence="1 2" key="1">
    <citation type="journal article" date="2016" name="Nat. Commun.">
        <title>Thousands of microbial genomes shed light on interconnected biogeochemical processes in an aquifer system.</title>
        <authorList>
            <person name="Anantharaman K."/>
            <person name="Brown C.T."/>
            <person name="Hug L.A."/>
            <person name="Sharon I."/>
            <person name="Castelle C.J."/>
            <person name="Probst A.J."/>
            <person name="Thomas B.C."/>
            <person name="Singh A."/>
            <person name="Wilkins M.J."/>
            <person name="Karaoz U."/>
            <person name="Brodie E.L."/>
            <person name="Williams K.H."/>
            <person name="Hubbard S.S."/>
            <person name="Banfield J.F."/>
        </authorList>
    </citation>
    <scope>NUCLEOTIDE SEQUENCE [LARGE SCALE GENOMIC DNA]</scope>
</reference>
<gene>
    <name evidence="1" type="ORF">A2Z86_06435</name>
</gene>
<organism evidence="1 2">
    <name type="scientific">Candidatus Glassbacteria bacterium GWA2_58_10</name>
    <dbReference type="NCBI Taxonomy" id="1817865"/>
    <lineage>
        <taxon>Bacteria</taxon>
        <taxon>Candidatus Glassiibacteriota</taxon>
    </lineage>
</organism>
<evidence type="ECO:0000313" key="2">
    <source>
        <dbReference type="Proteomes" id="UP000176992"/>
    </source>
</evidence>
<dbReference type="Gene3D" id="3.60.21.10">
    <property type="match status" value="1"/>
</dbReference>
<accession>A0A1F5YE55</accession>
<dbReference type="EMBL" id="MFIV01000099">
    <property type="protein sequence ID" value="OGF98468.1"/>
    <property type="molecule type" value="Genomic_DNA"/>
</dbReference>
<dbReference type="AlphaFoldDB" id="A0A1F5YE55"/>
<dbReference type="InterPro" id="IPR029052">
    <property type="entry name" value="Metallo-depent_PP-like"/>
</dbReference>
<sequence>MFGHTHLPMTFIQTESGAVNYSEAPEIELRENCRYLVNVGSVGQPRDGDPRASFGILDTAERRVTILRESYDILSAQRRIIEQGLPAVLAERLAYGS</sequence>